<evidence type="ECO:0000256" key="1">
    <source>
        <dbReference type="SAM" id="Coils"/>
    </source>
</evidence>
<feature type="chain" id="PRO_5046757515" description="Alpha/beta hydrolase family protein" evidence="2">
    <location>
        <begin position="28"/>
        <end position="389"/>
    </location>
</feature>
<accession>A0ABX1VHA2</accession>
<feature type="coiled-coil region" evidence="1">
    <location>
        <begin position="32"/>
        <end position="92"/>
    </location>
</feature>
<proteinExistence type="predicted"/>
<dbReference type="InterPro" id="IPR029058">
    <property type="entry name" value="AB_hydrolase_fold"/>
</dbReference>
<reference evidence="3 4" key="1">
    <citation type="journal article" date="2020" name="Syst. Appl. Microbiol.">
        <title>Alienimonas chondri sp. nov., a novel planctomycete isolated from the biofilm of the red alga Chondrus crispus.</title>
        <authorList>
            <person name="Vitorino I."/>
            <person name="Albuquerque L."/>
            <person name="Wiegand S."/>
            <person name="Kallscheuer N."/>
            <person name="da Costa M.S."/>
            <person name="Lobo-da-Cunha A."/>
            <person name="Jogler C."/>
            <person name="Lage O.M."/>
        </authorList>
    </citation>
    <scope>NUCLEOTIDE SEQUENCE [LARGE SCALE GENOMIC DNA]</scope>
    <source>
        <strain evidence="3 4">LzC2</strain>
    </source>
</reference>
<protein>
    <recommendedName>
        <fullName evidence="5">Alpha/beta hydrolase family protein</fullName>
    </recommendedName>
</protein>
<keyword evidence="1" id="KW-0175">Coiled coil</keyword>
<evidence type="ECO:0000256" key="2">
    <source>
        <dbReference type="SAM" id="SignalP"/>
    </source>
</evidence>
<evidence type="ECO:0008006" key="5">
    <source>
        <dbReference type="Google" id="ProtNLM"/>
    </source>
</evidence>
<organism evidence="3 4">
    <name type="scientific">Alienimonas chondri</name>
    <dbReference type="NCBI Taxonomy" id="2681879"/>
    <lineage>
        <taxon>Bacteria</taxon>
        <taxon>Pseudomonadati</taxon>
        <taxon>Planctomycetota</taxon>
        <taxon>Planctomycetia</taxon>
        <taxon>Planctomycetales</taxon>
        <taxon>Planctomycetaceae</taxon>
        <taxon>Alienimonas</taxon>
    </lineage>
</organism>
<name>A0ABX1VHA2_9PLAN</name>
<dbReference type="Proteomes" id="UP000609651">
    <property type="component" value="Unassembled WGS sequence"/>
</dbReference>
<dbReference type="RefSeq" id="WP_171189373.1">
    <property type="nucleotide sequence ID" value="NZ_WTPX01000156.1"/>
</dbReference>
<evidence type="ECO:0000313" key="4">
    <source>
        <dbReference type="Proteomes" id="UP000609651"/>
    </source>
</evidence>
<feature type="signal peptide" evidence="2">
    <location>
        <begin position="1"/>
        <end position="27"/>
    </location>
</feature>
<keyword evidence="2" id="KW-0732">Signal</keyword>
<sequence length="389" mass="42404">MTNRRRPRFLPQVVALLTLGATCPLAAADDLLERAEQTWERTAAELREETNELRAEGRRFDATVTQPARRSIEQALDRLDRTVRRLRGADDEPSPEPQAVDLPVEAEQAGLAPSDATRTDLGGVIPWAGSTPESFEEVAGRAERLAAVPVRVFDALPNDPERAKRELRRGLDPTDVNSPLRALTRNDVLDLYQIVDWLAPYQRKGFTAVRPGVDADGRPIAIQYTDSPIVYINGALTTRGRAVEAGQALADRLGAVVLVWHNETNGILGDAAESLLNLADVPLGAGGELRTMIDRPQPITVIGHSQGAAQLHAVLTDRQRRGLSNAHVAAVMLGAPNGAETRLKVGKWTYITHGDDIVPNVLGRNRLGGNLADHSIDYYLPLVEPGMLW</sequence>
<comment type="caution">
    <text evidence="3">The sequence shown here is derived from an EMBL/GenBank/DDBJ whole genome shotgun (WGS) entry which is preliminary data.</text>
</comment>
<keyword evidence="4" id="KW-1185">Reference proteome</keyword>
<dbReference type="SUPFAM" id="SSF53474">
    <property type="entry name" value="alpha/beta-Hydrolases"/>
    <property type="match status" value="1"/>
</dbReference>
<dbReference type="EMBL" id="WTPX01000156">
    <property type="protein sequence ID" value="NNJ27461.1"/>
    <property type="molecule type" value="Genomic_DNA"/>
</dbReference>
<evidence type="ECO:0000313" key="3">
    <source>
        <dbReference type="EMBL" id="NNJ27461.1"/>
    </source>
</evidence>
<gene>
    <name evidence="3" type="ORF">LzC2_35660</name>
</gene>